<feature type="compositionally biased region" description="Basic and acidic residues" evidence="2">
    <location>
        <begin position="277"/>
        <end position="295"/>
    </location>
</feature>
<evidence type="ECO:0000313" key="4">
    <source>
        <dbReference type="Proteomes" id="UP000001542"/>
    </source>
</evidence>
<dbReference type="KEGG" id="tva:4751312"/>
<feature type="region of interest" description="Disordered" evidence="2">
    <location>
        <begin position="277"/>
        <end position="309"/>
    </location>
</feature>
<name>A2FNC9_TRIV3</name>
<feature type="compositionally biased region" description="Acidic residues" evidence="2">
    <location>
        <begin position="105"/>
        <end position="120"/>
    </location>
</feature>
<dbReference type="VEuPathDB" id="TrichDB:TVAGG3_0048450"/>
<gene>
    <name evidence="3" type="ORF">TVAG_407770</name>
</gene>
<keyword evidence="4" id="KW-1185">Reference proteome</keyword>
<dbReference type="VEuPathDB" id="TrichDB:TVAG_407770"/>
<evidence type="ECO:0000256" key="2">
    <source>
        <dbReference type="SAM" id="MobiDB-lite"/>
    </source>
</evidence>
<feature type="coiled-coil region" evidence="1">
    <location>
        <begin position="44"/>
        <end position="71"/>
    </location>
</feature>
<evidence type="ECO:0000313" key="3">
    <source>
        <dbReference type="EMBL" id="EAX93592.1"/>
    </source>
</evidence>
<evidence type="ECO:0000256" key="1">
    <source>
        <dbReference type="SAM" id="Coils"/>
    </source>
</evidence>
<protein>
    <submittedName>
        <fullName evidence="3">Uncharacterized protein</fullName>
    </submittedName>
</protein>
<proteinExistence type="predicted"/>
<feature type="region of interest" description="Disordered" evidence="2">
    <location>
        <begin position="102"/>
        <end position="135"/>
    </location>
</feature>
<dbReference type="InParanoid" id="A2FNC9"/>
<reference evidence="3" key="2">
    <citation type="journal article" date="2007" name="Science">
        <title>Draft genome sequence of the sexually transmitted pathogen Trichomonas vaginalis.</title>
        <authorList>
            <person name="Carlton J.M."/>
            <person name="Hirt R.P."/>
            <person name="Silva J.C."/>
            <person name="Delcher A.L."/>
            <person name="Schatz M."/>
            <person name="Zhao Q."/>
            <person name="Wortman J.R."/>
            <person name="Bidwell S.L."/>
            <person name="Alsmark U.C.M."/>
            <person name="Besteiro S."/>
            <person name="Sicheritz-Ponten T."/>
            <person name="Noel C.J."/>
            <person name="Dacks J.B."/>
            <person name="Foster P.G."/>
            <person name="Simillion C."/>
            <person name="Van de Peer Y."/>
            <person name="Miranda-Saavedra D."/>
            <person name="Barton G.J."/>
            <person name="Westrop G.D."/>
            <person name="Mueller S."/>
            <person name="Dessi D."/>
            <person name="Fiori P.L."/>
            <person name="Ren Q."/>
            <person name="Paulsen I."/>
            <person name="Zhang H."/>
            <person name="Bastida-Corcuera F.D."/>
            <person name="Simoes-Barbosa A."/>
            <person name="Brown M.T."/>
            <person name="Hayes R.D."/>
            <person name="Mukherjee M."/>
            <person name="Okumura C.Y."/>
            <person name="Schneider R."/>
            <person name="Smith A.J."/>
            <person name="Vanacova S."/>
            <person name="Villalvazo M."/>
            <person name="Haas B.J."/>
            <person name="Pertea M."/>
            <person name="Feldblyum T.V."/>
            <person name="Utterback T.R."/>
            <person name="Shu C.L."/>
            <person name="Osoegawa K."/>
            <person name="de Jong P.J."/>
            <person name="Hrdy I."/>
            <person name="Horvathova L."/>
            <person name="Zubacova Z."/>
            <person name="Dolezal P."/>
            <person name="Malik S.B."/>
            <person name="Logsdon J.M. Jr."/>
            <person name="Henze K."/>
            <person name="Gupta A."/>
            <person name="Wang C.C."/>
            <person name="Dunne R.L."/>
            <person name="Upcroft J.A."/>
            <person name="Upcroft P."/>
            <person name="White O."/>
            <person name="Salzberg S.L."/>
            <person name="Tang P."/>
            <person name="Chiu C.-H."/>
            <person name="Lee Y.-S."/>
            <person name="Embley T.M."/>
            <person name="Coombs G.H."/>
            <person name="Mottram J.C."/>
            <person name="Tachezy J."/>
            <person name="Fraser-Liggett C.M."/>
            <person name="Johnson P.J."/>
        </authorList>
    </citation>
    <scope>NUCLEOTIDE SEQUENCE [LARGE SCALE GENOMIC DNA]</scope>
    <source>
        <strain evidence="3">G3</strain>
    </source>
</reference>
<dbReference type="AlphaFoldDB" id="A2FNC9"/>
<feature type="compositionally biased region" description="Basic and acidic residues" evidence="2">
    <location>
        <begin position="124"/>
        <end position="135"/>
    </location>
</feature>
<dbReference type="RefSeq" id="XP_001306522.1">
    <property type="nucleotide sequence ID" value="XM_001306521.1"/>
</dbReference>
<dbReference type="Proteomes" id="UP000001542">
    <property type="component" value="Unassembled WGS sequence"/>
</dbReference>
<accession>A2FNC9</accession>
<reference evidence="3" key="1">
    <citation type="submission" date="2006-10" db="EMBL/GenBank/DDBJ databases">
        <authorList>
            <person name="Amadeo P."/>
            <person name="Zhao Q."/>
            <person name="Wortman J."/>
            <person name="Fraser-Liggett C."/>
            <person name="Carlton J."/>
        </authorList>
    </citation>
    <scope>NUCLEOTIDE SEQUENCE</scope>
    <source>
        <strain evidence="3">G3</strain>
    </source>
</reference>
<dbReference type="EMBL" id="DS113903">
    <property type="protein sequence ID" value="EAX93592.1"/>
    <property type="molecule type" value="Genomic_DNA"/>
</dbReference>
<keyword evidence="1" id="KW-0175">Coiled coil</keyword>
<organism evidence="3 4">
    <name type="scientific">Trichomonas vaginalis (strain ATCC PRA-98 / G3)</name>
    <dbReference type="NCBI Taxonomy" id="412133"/>
    <lineage>
        <taxon>Eukaryota</taxon>
        <taxon>Metamonada</taxon>
        <taxon>Parabasalia</taxon>
        <taxon>Trichomonadida</taxon>
        <taxon>Trichomonadidae</taxon>
        <taxon>Trichomonas</taxon>
    </lineage>
</organism>
<sequence>MADLDRLLREKGITEDQLSRLSRWDKVKLLREIINNEKEKGVDNEETRRYARDLQSKAKAQKENYKKIYEETFKTNYMFISSSNTSLESNENVEFSLEMARDLESDSDDSNDDDENDSTTENEQTNKETNDPKELVKNGVCTSHFNVDWNELGFGNYPQRKVLKIINISYNDKKLNVSVEWERQPHILQKFEKLDSFVNNRINIARDDLDTYVLKAQMKSLKNLQRRIRSQHKNGGVVDKFLLFEHSAMLVQNPNGTLNFILDPEIIRKIESSSRAFDKFNKSNRPPEKRSEEKTKQKKKAKPTRTADK</sequence>